<dbReference type="EMBL" id="LAZR01041401">
    <property type="protein sequence ID" value="KKL12087.1"/>
    <property type="molecule type" value="Genomic_DNA"/>
</dbReference>
<feature type="non-terminal residue" evidence="1">
    <location>
        <position position="1"/>
    </location>
</feature>
<proteinExistence type="predicted"/>
<reference evidence="1" key="1">
    <citation type="journal article" date="2015" name="Nature">
        <title>Complex archaea that bridge the gap between prokaryotes and eukaryotes.</title>
        <authorList>
            <person name="Spang A."/>
            <person name="Saw J.H."/>
            <person name="Jorgensen S.L."/>
            <person name="Zaremba-Niedzwiedzka K."/>
            <person name="Martijn J."/>
            <person name="Lind A.E."/>
            <person name="van Eijk R."/>
            <person name="Schleper C."/>
            <person name="Guy L."/>
            <person name="Ettema T.J."/>
        </authorList>
    </citation>
    <scope>NUCLEOTIDE SEQUENCE</scope>
</reference>
<gene>
    <name evidence="1" type="ORF">LCGC14_2539280</name>
</gene>
<organism evidence="1">
    <name type="scientific">marine sediment metagenome</name>
    <dbReference type="NCBI Taxonomy" id="412755"/>
    <lineage>
        <taxon>unclassified sequences</taxon>
        <taxon>metagenomes</taxon>
        <taxon>ecological metagenomes</taxon>
    </lineage>
</organism>
<evidence type="ECO:0000313" key="1">
    <source>
        <dbReference type="EMBL" id="KKL12087.1"/>
    </source>
</evidence>
<name>A0A0F9BDZ5_9ZZZZ</name>
<accession>A0A0F9BDZ5</accession>
<sequence length="414" mass="48202">GFNVYGAKSNEDAVKKIKQYLDHQGIPYTRIFGVIDYHFRDGQHYASMEYEPKLTEARYYRRSEPKEIVKRLNKLSYETVKEAIYVADTWVINGKVWARFYVYGFENEGGVKQAVKQFLDHHGIPYSIIDDIVTMTGGHSVSMIYDPQRLTEAKYYGRPPLKKIIKRTKGLINSTRGGKVWLNDTWISSDHGAKQLHARFVVRGFRTEEQVYDVVQQFLDHHNIPHTEIYGIVRDNAYSNVTNPRWIATMRYKPKHQDERYTRVIARAEEVTEAKYYGKHSVKDVSDRYNKIGKKYNAVENVRIMSAGIFANDTAYANVYVVYADSKHKAISHIEQFLEKYGLPHTEIRDTSWLHDAWEATVVYHPDRVTEAKYYGKHTGDAVVKRLKKMAKTISKSESDVTVEDVWQVRNTAY</sequence>
<dbReference type="AlphaFoldDB" id="A0A0F9BDZ5"/>
<protein>
    <submittedName>
        <fullName evidence="1">Uncharacterized protein</fullName>
    </submittedName>
</protein>
<comment type="caution">
    <text evidence="1">The sequence shown here is derived from an EMBL/GenBank/DDBJ whole genome shotgun (WGS) entry which is preliminary data.</text>
</comment>